<comment type="caution">
    <text evidence="1">The sequence shown here is derived from an EMBL/GenBank/DDBJ whole genome shotgun (WGS) entry which is preliminary data.</text>
</comment>
<keyword evidence="2" id="KW-1185">Reference proteome</keyword>
<organism evidence="1 2">
    <name type="scientific">Carnegiea gigantea</name>
    <dbReference type="NCBI Taxonomy" id="171969"/>
    <lineage>
        <taxon>Eukaryota</taxon>
        <taxon>Viridiplantae</taxon>
        <taxon>Streptophyta</taxon>
        <taxon>Embryophyta</taxon>
        <taxon>Tracheophyta</taxon>
        <taxon>Spermatophyta</taxon>
        <taxon>Magnoliopsida</taxon>
        <taxon>eudicotyledons</taxon>
        <taxon>Gunneridae</taxon>
        <taxon>Pentapetalae</taxon>
        <taxon>Caryophyllales</taxon>
        <taxon>Cactineae</taxon>
        <taxon>Cactaceae</taxon>
        <taxon>Cactoideae</taxon>
        <taxon>Echinocereeae</taxon>
        <taxon>Carnegiea</taxon>
    </lineage>
</organism>
<sequence length="186" mass="21270">MASNSQIQSRSIFGRDRWRVTIGEDRECQNALVDSDEMQSASQPLDHTMIPVAHLMPWHPSLIKEAYWKKGRNHLKDKLCKVSKKKATNVIPWLSPNVQQQLLHHKQTNKGSVSTTIIAKKMSKGGEIVTTTKLFSKTHIKATWICIKPIYFFFFVNVPTVAYKSSLFDSSNSFPLEVLIVDIREQ</sequence>
<dbReference type="Proteomes" id="UP001153076">
    <property type="component" value="Unassembled WGS sequence"/>
</dbReference>
<evidence type="ECO:0000313" key="1">
    <source>
        <dbReference type="EMBL" id="KAJ8438672.1"/>
    </source>
</evidence>
<dbReference type="AlphaFoldDB" id="A0A9Q1QE08"/>
<accession>A0A9Q1QE08</accession>
<reference evidence="1" key="1">
    <citation type="submission" date="2022-04" db="EMBL/GenBank/DDBJ databases">
        <title>Carnegiea gigantea Genome sequencing and assembly v2.</title>
        <authorList>
            <person name="Copetti D."/>
            <person name="Sanderson M.J."/>
            <person name="Burquez A."/>
            <person name="Wojciechowski M.F."/>
        </authorList>
    </citation>
    <scope>NUCLEOTIDE SEQUENCE</scope>
    <source>
        <strain evidence="1">SGP5-SGP5p</strain>
        <tissue evidence="1">Aerial part</tissue>
    </source>
</reference>
<protein>
    <submittedName>
        <fullName evidence="1">Uncharacterized protein</fullName>
    </submittedName>
</protein>
<proteinExistence type="predicted"/>
<dbReference type="EMBL" id="JAKOGI010000245">
    <property type="protein sequence ID" value="KAJ8438672.1"/>
    <property type="molecule type" value="Genomic_DNA"/>
</dbReference>
<name>A0A9Q1QE08_9CARY</name>
<gene>
    <name evidence="1" type="ORF">Cgig2_031637</name>
</gene>
<evidence type="ECO:0000313" key="2">
    <source>
        <dbReference type="Proteomes" id="UP001153076"/>
    </source>
</evidence>